<evidence type="ECO:0000256" key="3">
    <source>
        <dbReference type="ARBA" id="ARBA00023295"/>
    </source>
</evidence>
<dbReference type="GO" id="GO:0008477">
    <property type="term" value="F:purine nucleosidase activity"/>
    <property type="evidence" value="ECO:0007669"/>
    <property type="project" value="TreeGrafter"/>
</dbReference>
<dbReference type="Proteomes" id="UP000240883">
    <property type="component" value="Unassembled WGS sequence"/>
</dbReference>
<reference evidence="5 6" key="1">
    <citation type="journal article" date="2018" name="Front. Microbiol.">
        <title>Genome-Wide Analysis of Corynespora cassiicola Leaf Fall Disease Putative Effectors.</title>
        <authorList>
            <person name="Lopez D."/>
            <person name="Ribeiro S."/>
            <person name="Label P."/>
            <person name="Fumanal B."/>
            <person name="Venisse J.S."/>
            <person name="Kohler A."/>
            <person name="de Oliveira R.R."/>
            <person name="Labutti K."/>
            <person name="Lipzen A."/>
            <person name="Lail K."/>
            <person name="Bauer D."/>
            <person name="Ohm R.A."/>
            <person name="Barry K.W."/>
            <person name="Spatafora J."/>
            <person name="Grigoriev I.V."/>
            <person name="Martin F.M."/>
            <person name="Pujade-Renaud V."/>
        </authorList>
    </citation>
    <scope>NUCLEOTIDE SEQUENCE [LARGE SCALE GENOMIC DNA]</scope>
    <source>
        <strain evidence="5 6">Philippines</strain>
    </source>
</reference>
<dbReference type="OrthoDB" id="5783963at2759"/>
<protein>
    <submittedName>
        <fullName evidence="5">Nucleoside hydrolase</fullName>
    </submittedName>
</protein>
<evidence type="ECO:0000259" key="4">
    <source>
        <dbReference type="Pfam" id="PF01156"/>
    </source>
</evidence>
<dbReference type="InterPro" id="IPR001910">
    <property type="entry name" value="Inosine/uridine_hydrolase_dom"/>
</dbReference>
<proteinExistence type="inferred from homology"/>
<dbReference type="EMBL" id="KZ678129">
    <property type="protein sequence ID" value="PSN72809.1"/>
    <property type="molecule type" value="Genomic_DNA"/>
</dbReference>
<dbReference type="GO" id="GO:0005829">
    <property type="term" value="C:cytosol"/>
    <property type="evidence" value="ECO:0007669"/>
    <property type="project" value="TreeGrafter"/>
</dbReference>
<evidence type="ECO:0000313" key="6">
    <source>
        <dbReference type="Proteomes" id="UP000240883"/>
    </source>
</evidence>
<dbReference type="Gene3D" id="3.90.245.10">
    <property type="entry name" value="Ribonucleoside hydrolase-like"/>
    <property type="match status" value="1"/>
</dbReference>
<dbReference type="AlphaFoldDB" id="A0A2T2P599"/>
<dbReference type="PANTHER" id="PTHR12304">
    <property type="entry name" value="INOSINE-URIDINE PREFERRING NUCLEOSIDE HYDROLASE"/>
    <property type="match status" value="1"/>
</dbReference>
<dbReference type="SUPFAM" id="SSF53590">
    <property type="entry name" value="Nucleoside hydrolase"/>
    <property type="match status" value="1"/>
</dbReference>
<dbReference type="Pfam" id="PF01156">
    <property type="entry name" value="IU_nuc_hydro"/>
    <property type="match status" value="1"/>
</dbReference>
<dbReference type="GO" id="GO:0006152">
    <property type="term" value="P:purine nucleoside catabolic process"/>
    <property type="evidence" value="ECO:0007669"/>
    <property type="project" value="TreeGrafter"/>
</dbReference>
<comment type="similarity">
    <text evidence="1">Belongs to the IUNH family.</text>
</comment>
<dbReference type="PANTHER" id="PTHR12304:SF56">
    <property type="entry name" value="HYDROLASE, PUTATIVE (AFU_ORTHOLOGUE AFUA_1G11790)-RELATED"/>
    <property type="match status" value="1"/>
</dbReference>
<evidence type="ECO:0000256" key="1">
    <source>
        <dbReference type="ARBA" id="ARBA00009176"/>
    </source>
</evidence>
<gene>
    <name evidence="5" type="ORF">BS50DRAFT_513670</name>
</gene>
<keyword evidence="6" id="KW-1185">Reference proteome</keyword>
<sequence>MAPNRIIIDTDPGVDDILAMLLAFSAKPEELEILLLSITFGNVDVQNCLRNIVSMFHHIERERTWRKENGRDQGFEALAARKPIIAVGAEQPLAEQKMLADYFHGTDGLGGIHQSHPQFTPGETWKSLFKPPPESMSEQEAAELQAAKDSQTLFTPSSKPAHEEILKILKENDPGTITIVAIGPLTNLATAAAQDPQTFLKVKEVVVMGGAIDLPGNMSGQPRVLRPLSSPSVKRIPVPNFNLIKQPDTLLRRRLNERNQITPGAEFNTYADSVASARVFALTSPNPRSTMPPTTVGKEQLPPSMLEPGQLQPYPETLTRKLNIKLFPLDITEPHLLPQTLFNSHVAAPNVKGSPLSEWVSLFLLSTYRKMLSLDPGLDEQSVGLQLHDPLTIWYCITAADEGWEFTKDEDIRVETAGQWSRGTCVIDRRNRVKKEGVGDLEADVVGDAGGWKDTRRGNRLSRCIKSPGFDKFAPELLGRLFGGV</sequence>
<feature type="domain" description="Inosine/uridine-preferring nucleoside hydrolase" evidence="4">
    <location>
        <begin position="6"/>
        <end position="435"/>
    </location>
</feature>
<evidence type="ECO:0000256" key="2">
    <source>
        <dbReference type="ARBA" id="ARBA00022801"/>
    </source>
</evidence>
<name>A0A2T2P599_CORCC</name>
<dbReference type="STRING" id="1448308.A0A2T2P599"/>
<organism evidence="5 6">
    <name type="scientific">Corynespora cassiicola Philippines</name>
    <dbReference type="NCBI Taxonomy" id="1448308"/>
    <lineage>
        <taxon>Eukaryota</taxon>
        <taxon>Fungi</taxon>
        <taxon>Dikarya</taxon>
        <taxon>Ascomycota</taxon>
        <taxon>Pezizomycotina</taxon>
        <taxon>Dothideomycetes</taxon>
        <taxon>Pleosporomycetidae</taxon>
        <taxon>Pleosporales</taxon>
        <taxon>Corynesporascaceae</taxon>
        <taxon>Corynespora</taxon>
    </lineage>
</organism>
<evidence type="ECO:0000313" key="5">
    <source>
        <dbReference type="EMBL" id="PSN72809.1"/>
    </source>
</evidence>
<dbReference type="InterPro" id="IPR036452">
    <property type="entry name" value="Ribo_hydro-like"/>
</dbReference>
<keyword evidence="3" id="KW-0326">Glycosidase</keyword>
<dbReference type="InterPro" id="IPR023186">
    <property type="entry name" value="IUNH"/>
</dbReference>
<accession>A0A2T2P599</accession>
<keyword evidence="2 5" id="KW-0378">Hydrolase</keyword>